<sequence>MDRAPTKKGKKRRAMKMSVDLPPLAGVGLELVEEGVEQGDHQVDQRHHEGNQERLGLLEQRAAHGVRRSLGR</sequence>
<dbReference type="EMBL" id="SRLO01004256">
    <property type="protein sequence ID" value="TNN30657.1"/>
    <property type="molecule type" value="Genomic_DNA"/>
</dbReference>
<keyword evidence="2" id="KW-1185">Reference proteome</keyword>
<protein>
    <submittedName>
        <fullName evidence="1">Uncharacterized protein</fullName>
    </submittedName>
</protein>
<dbReference type="Proteomes" id="UP000314294">
    <property type="component" value="Unassembled WGS sequence"/>
</dbReference>
<evidence type="ECO:0000313" key="1">
    <source>
        <dbReference type="EMBL" id="TNN30657.1"/>
    </source>
</evidence>
<dbReference type="AlphaFoldDB" id="A0A4Z2ENY9"/>
<reference evidence="1 2" key="1">
    <citation type="submission" date="2019-03" db="EMBL/GenBank/DDBJ databases">
        <title>First draft genome of Liparis tanakae, snailfish: a comprehensive survey of snailfish specific genes.</title>
        <authorList>
            <person name="Kim W."/>
            <person name="Song I."/>
            <person name="Jeong J.-H."/>
            <person name="Kim D."/>
            <person name="Kim S."/>
            <person name="Ryu S."/>
            <person name="Song J.Y."/>
            <person name="Lee S.K."/>
        </authorList>
    </citation>
    <scope>NUCLEOTIDE SEQUENCE [LARGE SCALE GENOMIC DNA]</scope>
    <source>
        <tissue evidence="1">Muscle</tissue>
    </source>
</reference>
<evidence type="ECO:0000313" key="2">
    <source>
        <dbReference type="Proteomes" id="UP000314294"/>
    </source>
</evidence>
<gene>
    <name evidence="1" type="ORF">EYF80_059191</name>
</gene>
<name>A0A4Z2ENY9_9TELE</name>
<proteinExistence type="predicted"/>
<accession>A0A4Z2ENY9</accession>
<organism evidence="1 2">
    <name type="scientific">Liparis tanakae</name>
    <name type="common">Tanaka's snailfish</name>
    <dbReference type="NCBI Taxonomy" id="230148"/>
    <lineage>
        <taxon>Eukaryota</taxon>
        <taxon>Metazoa</taxon>
        <taxon>Chordata</taxon>
        <taxon>Craniata</taxon>
        <taxon>Vertebrata</taxon>
        <taxon>Euteleostomi</taxon>
        <taxon>Actinopterygii</taxon>
        <taxon>Neopterygii</taxon>
        <taxon>Teleostei</taxon>
        <taxon>Neoteleostei</taxon>
        <taxon>Acanthomorphata</taxon>
        <taxon>Eupercaria</taxon>
        <taxon>Perciformes</taxon>
        <taxon>Cottioidei</taxon>
        <taxon>Cottales</taxon>
        <taxon>Liparidae</taxon>
        <taxon>Liparis</taxon>
    </lineage>
</organism>
<comment type="caution">
    <text evidence="1">The sequence shown here is derived from an EMBL/GenBank/DDBJ whole genome shotgun (WGS) entry which is preliminary data.</text>
</comment>